<protein>
    <submittedName>
        <fullName evidence="2">Membrane protein DedA with SNARE-associated domain</fullName>
    </submittedName>
</protein>
<dbReference type="RefSeq" id="WP_170163298.1">
    <property type="nucleotide sequence ID" value="NZ_RKHK01000001.1"/>
</dbReference>
<keyword evidence="1" id="KW-0812">Transmembrane</keyword>
<gene>
    <name evidence="2" type="ORF">EDD31_2505</name>
</gene>
<organism evidence="2 3">
    <name type="scientific">Bogoriella caseilytica</name>
    <dbReference type="NCBI Taxonomy" id="56055"/>
    <lineage>
        <taxon>Bacteria</taxon>
        <taxon>Bacillati</taxon>
        <taxon>Actinomycetota</taxon>
        <taxon>Actinomycetes</taxon>
        <taxon>Micrococcales</taxon>
        <taxon>Bogoriellaceae</taxon>
        <taxon>Bogoriella</taxon>
    </lineage>
</organism>
<name>A0A3N2BFW1_9MICO</name>
<evidence type="ECO:0000313" key="3">
    <source>
        <dbReference type="Proteomes" id="UP000280668"/>
    </source>
</evidence>
<comment type="caution">
    <text evidence="2">The sequence shown here is derived from an EMBL/GenBank/DDBJ whole genome shotgun (WGS) entry which is preliminary data.</text>
</comment>
<dbReference type="EMBL" id="RKHK01000001">
    <property type="protein sequence ID" value="ROR74108.1"/>
    <property type="molecule type" value="Genomic_DNA"/>
</dbReference>
<accession>A0A3N2BFW1</accession>
<evidence type="ECO:0000313" key="2">
    <source>
        <dbReference type="EMBL" id="ROR74108.1"/>
    </source>
</evidence>
<proteinExistence type="predicted"/>
<dbReference type="Proteomes" id="UP000280668">
    <property type="component" value="Unassembled WGS sequence"/>
</dbReference>
<feature type="transmembrane region" description="Helical" evidence="1">
    <location>
        <begin position="106"/>
        <end position="132"/>
    </location>
</feature>
<keyword evidence="1" id="KW-0472">Membrane</keyword>
<feature type="transmembrane region" description="Helical" evidence="1">
    <location>
        <begin position="138"/>
        <end position="156"/>
    </location>
</feature>
<sequence>MIPDDSSPFWVLFIVFYCVGFFRTLATYWIARVVSRWTLQRTGPQRPWVARVQTWLDSDTADKGVAVVRRWGVPAVPLSFLLTGTKTVVNAAAGVLRMPMSRYLPALAIGSAGYAVIYATIGWGAWVAVVAAAAGSPWAIGAIAGAVLAAVSVIILKRRTKRRDTSSDEEGATIEG</sequence>
<evidence type="ECO:0000256" key="1">
    <source>
        <dbReference type="SAM" id="Phobius"/>
    </source>
</evidence>
<feature type="transmembrane region" description="Helical" evidence="1">
    <location>
        <begin position="12"/>
        <end position="31"/>
    </location>
</feature>
<keyword evidence="1" id="KW-1133">Transmembrane helix</keyword>
<dbReference type="AlphaFoldDB" id="A0A3N2BFW1"/>
<keyword evidence="3" id="KW-1185">Reference proteome</keyword>
<reference evidence="2 3" key="1">
    <citation type="submission" date="2018-11" db="EMBL/GenBank/DDBJ databases">
        <title>Sequencing the genomes of 1000 actinobacteria strains.</title>
        <authorList>
            <person name="Klenk H.-P."/>
        </authorList>
    </citation>
    <scope>NUCLEOTIDE SEQUENCE [LARGE SCALE GENOMIC DNA]</scope>
    <source>
        <strain evidence="2 3">DSM 11294</strain>
    </source>
</reference>